<dbReference type="NCBIfam" id="TIGR04025">
    <property type="entry name" value="PPOX_FMN_DR2398"/>
    <property type="match status" value="1"/>
</dbReference>
<evidence type="ECO:0000313" key="2">
    <source>
        <dbReference type="EMBL" id="RTE09652.1"/>
    </source>
</evidence>
<evidence type="ECO:0000259" key="1">
    <source>
        <dbReference type="Pfam" id="PF01243"/>
    </source>
</evidence>
<dbReference type="Gene3D" id="2.30.110.10">
    <property type="entry name" value="Electron Transport, Fmn-binding Protein, Chain A"/>
    <property type="match status" value="1"/>
</dbReference>
<dbReference type="PANTHER" id="PTHR42815">
    <property type="entry name" value="FAD-BINDING, PUTATIVE (AFU_ORTHOLOGUE AFUA_6G07600)-RELATED"/>
    <property type="match status" value="1"/>
</dbReference>
<dbReference type="SUPFAM" id="SSF50475">
    <property type="entry name" value="FMN-binding split barrel"/>
    <property type="match status" value="1"/>
</dbReference>
<dbReference type="InterPro" id="IPR024029">
    <property type="entry name" value="Pyridox_Oxase_FMN-dep"/>
</dbReference>
<dbReference type="OrthoDB" id="9796486at2"/>
<dbReference type="AlphaFoldDB" id="A0A3S0CAL8"/>
<dbReference type="Pfam" id="PF01243">
    <property type="entry name" value="PNPOx_N"/>
    <property type="match status" value="1"/>
</dbReference>
<comment type="caution">
    <text evidence="2">The sequence shown here is derived from an EMBL/GenBank/DDBJ whole genome shotgun (WGS) entry which is preliminary data.</text>
</comment>
<sequence>MTNPTIADAPFPGIVRTLDELRSDIGEPHPAVQNKVIACIDEHARAFIAKSPLFFLSTANREGLCDVSPRGDAPGFVRVLDERRLVYPERLGNRRIDSMQNLLTNPEVGLLFVIPGYDSVLRVNGRAWITKDPELLEGLKLDDKQPVAAVGVEVRECFIHCPRALKFAGVWDTASWVPAAEQPDSMRMFKAHVKMNGVALEE</sequence>
<accession>A0A3S0CAL8</accession>
<organism evidence="2 3">
    <name type="scientific">Paenibacillus whitsoniae</name>
    <dbReference type="NCBI Taxonomy" id="2496558"/>
    <lineage>
        <taxon>Bacteria</taxon>
        <taxon>Bacillati</taxon>
        <taxon>Bacillota</taxon>
        <taxon>Bacilli</taxon>
        <taxon>Bacillales</taxon>
        <taxon>Paenibacillaceae</taxon>
        <taxon>Paenibacillus</taxon>
    </lineage>
</organism>
<dbReference type="Proteomes" id="UP000276128">
    <property type="component" value="Unassembled WGS sequence"/>
</dbReference>
<gene>
    <name evidence="2" type="ORF">EJQ19_11265</name>
</gene>
<dbReference type="EMBL" id="RXHU01000028">
    <property type="protein sequence ID" value="RTE09652.1"/>
    <property type="molecule type" value="Genomic_DNA"/>
</dbReference>
<proteinExistence type="predicted"/>
<dbReference type="PANTHER" id="PTHR42815:SF2">
    <property type="entry name" value="FAD-BINDING, PUTATIVE (AFU_ORTHOLOGUE AFUA_6G07600)-RELATED"/>
    <property type="match status" value="1"/>
</dbReference>
<dbReference type="InterPro" id="IPR011576">
    <property type="entry name" value="Pyridox_Oxase_N"/>
</dbReference>
<dbReference type="InterPro" id="IPR012349">
    <property type="entry name" value="Split_barrel_FMN-bd"/>
</dbReference>
<keyword evidence="3" id="KW-1185">Reference proteome</keyword>
<name>A0A3S0CAL8_9BACL</name>
<feature type="domain" description="Pyridoxamine 5'-phosphate oxidase N-terminal" evidence="1">
    <location>
        <begin position="40"/>
        <end position="157"/>
    </location>
</feature>
<protein>
    <submittedName>
        <fullName evidence="2">Pyridoxamine 5'-phosphate oxidase family protein</fullName>
    </submittedName>
</protein>
<reference evidence="2 3" key="1">
    <citation type="submission" date="2018-12" db="EMBL/GenBank/DDBJ databases">
        <title>Bacillus ochoae sp. nov., Paenibacillus whitsoniae sp. nov., Paenibacillus spiritus sp. nov. Isolated from the Mars Exploration Rover during spacecraft assembly.</title>
        <authorList>
            <person name="Seuylemezian A."/>
            <person name="Vaishampayan P."/>
        </authorList>
    </citation>
    <scope>NUCLEOTIDE SEQUENCE [LARGE SCALE GENOMIC DNA]</scope>
    <source>
        <strain evidence="2 3">MER 54</strain>
    </source>
</reference>
<evidence type="ECO:0000313" key="3">
    <source>
        <dbReference type="Proteomes" id="UP000276128"/>
    </source>
</evidence>